<dbReference type="OrthoDB" id="6784398at2759"/>
<dbReference type="AlphaFoldDB" id="A0A9P0MBS2"/>
<accession>A0A9P0MBS2</accession>
<gene>
    <name evidence="1" type="ORF">ACAOBT_LOCUS30412</name>
</gene>
<evidence type="ECO:0000313" key="2">
    <source>
        <dbReference type="Proteomes" id="UP001152888"/>
    </source>
</evidence>
<dbReference type="Proteomes" id="UP001152888">
    <property type="component" value="Unassembled WGS sequence"/>
</dbReference>
<protein>
    <recommendedName>
        <fullName evidence="3">PHD-type domain-containing protein</fullName>
    </recommendedName>
</protein>
<keyword evidence="2" id="KW-1185">Reference proteome</keyword>
<comment type="caution">
    <text evidence="1">The sequence shown here is derived from an EMBL/GenBank/DDBJ whole genome shotgun (WGS) entry which is preliminary data.</text>
</comment>
<sequence length="244" mass="27950">MPARVPCSCCNQQCEPHQIVTCCVCKQKYKHSCVEISANEVRTLNSSKGYDWTCKDCRSIGRDINDLKALIIDLRNQIKDLKTDNTKNAGSSFSMEDIISEISERERRRNNVIVFNVTEPDQKARSDQNESDKTVVVNLLREAVPDVRLTNIKVMRLGMFCGTKVRPIKVILDSYDSALQVLVNAKKLKSSNTFKHVNIVQDRTKRQMEHYKGIRTELARRHEAGDNNCRIKFINNVPRIVPLN</sequence>
<reference evidence="1" key="1">
    <citation type="submission" date="2022-03" db="EMBL/GenBank/DDBJ databases">
        <authorList>
            <person name="Sayadi A."/>
        </authorList>
    </citation>
    <scope>NUCLEOTIDE SEQUENCE</scope>
</reference>
<dbReference type="EMBL" id="CAKOFQ010007829">
    <property type="protein sequence ID" value="CAH2008731.1"/>
    <property type="molecule type" value="Genomic_DNA"/>
</dbReference>
<organism evidence="1 2">
    <name type="scientific">Acanthoscelides obtectus</name>
    <name type="common">Bean weevil</name>
    <name type="synonym">Bruchus obtectus</name>
    <dbReference type="NCBI Taxonomy" id="200917"/>
    <lineage>
        <taxon>Eukaryota</taxon>
        <taxon>Metazoa</taxon>
        <taxon>Ecdysozoa</taxon>
        <taxon>Arthropoda</taxon>
        <taxon>Hexapoda</taxon>
        <taxon>Insecta</taxon>
        <taxon>Pterygota</taxon>
        <taxon>Neoptera</taxon>
        <taxon>Endopterygota</taxon>
        <taxon>Coleoptera</taxon>
        <taxon>Polyphaga</taxon>
        <taxon>Cucujiformia</taxon>
        <taxon>Chrysomeloidea</taxon>
        <taxon>Chrysomelidae</taxon>
        <taxon>Bruchinae</taxon>
        <taxon>Bruchini</taxon>
        <taxon>Acanthoscelides</taxon>
    </lineage>
</organism>
<dbReference type="PANTHER" id="PTHR37445:SF3">
    <property type="entry name" value="ZINC FINGER PHD-TYPE DOMAIN-CONTAINING PROTEIN"/>
    <property type="match status" value="1"/>
</dbReference>
<dbReference type="PANTHER" id="PTHR37445">
    <property type="entry name" value="PROTEIN CBG24663"/>
    <property type="match status" value="1"/>
</dbReference>
<evidence type="ECO:0000313" key="1">
    <source>
        <dbReference type="EMBL" id="CAH2008731.1"/>
    </source>
</evidence>
<name>A0A9P0MBS2_ACAOB</name>
<evidence type="ECO:0008006" key="3">
    <source>
        <dbReference type="Google" id="ProtNLM"/>
    </source>
</evidence>
<proteinExistence type="predicted"/>